<evidence type="ECO:0000259" key="5">
    <source>
        <dbReference type="PROSITE" id="PS50178"/>
    </source>
</evidence>
<dbReference type="AlphaFoldDB" id="A0A0G4IJM4"/>
<dbReference type="GO" id="GO:0008270">
    <property type="term" value="F:zinc ion binding"/>
    <property type="evidence" value="ECO:0007669"/>
    <property type="project" value="UniProtKB-KW"/>
</dbReference>
<evidence type="ECO:0000313" key="7">
    <source>
        <dbReference type="EMBL" id="SPR00285.1"/>
    </source>
</evidence>
<evidence type="ECO:0000256" key="3">
    <source>
        <dbReference type="ARBA" id="ARBA00022833"/>
    </source>
</evidence>
<evidence type="ECO:0000256" key="2">
    <source>
        <dbReference type="ARBA" id="ARBA00022771"/>
    </source>
</evidence>
<organism evidence="6 8">
    <name type="scientific">Plasmodiophora brassicae</name>
    <name type="common">Clubroot disease agent</name>
    <dbReference type="NCBI Taxonomy" id="37360"/>
    <lineage>
        <taxon>Eukaryota</taxon>
        <taxon>Sar</taxon>
        <taxon>Rhizaria</taxon>
        <taxon>Endomyxa</taxon>
        <taxon>Phytomyxea</taxon>
        <taxon>Plasmodiophorida</taxon>
        <taxon>Plasmodiophoridae</taxon>
        <taxon>Plasmodiophora</taxon>
    </lineage>
</organism>
<reference evidence="7 9" key="2">
    <citation type="submission" date="2018-03" db="EMBL/GenBank/DDBJ databases">
        <authorList>
            <person name="Fogelqvist J."/>
        </authorList>
    </citation>
    <scope>NUCLEOTIDE SEQUENCE [LARGE SCALE GENOMIC DNA]</scope>
</reference>
<keyword evidence="8" id="KW-1185">Reference proteome</keyword>
<dbReference type="PROSITE" id="PS50178">
    <property type="entry name" value="ZF_FYVE"/>
    <property type="match status" value="1"/>
</dbReference>
<dbReference type="PANTHER" id="PTHR23164">
    <property type="entry name" value="EARLY ENDOSOME ANTIGEN 1"/>
    <property type="match status" value="1"/>
</dbReference>
<dbReference type="STRING" id="37360.A0A0G4IJM4"/>
<dbReference type="OrthoDB" id="957735at2759"/>
<dbReference type="Proteomes" id="UP000290189">
    <property type="component" value="Unassembled WGS sequence"/>
</dbReference>
<evidence type="ECO:0000256" key="1">
    <source>
        <dbReference type="ARBA" id="ARBA00022723"/>
    </source>
</evidence>
<dbReference type="Gene3D" id="3.30.40.10">
    <property type="entry name" value="Zinc/RING finger domain, C3HC4 (zinc finger)"/>
    <property type="match status" value="1"/>
</dbReference>
<accession>A0A0G4IJM4</accession>
<dbReference type="InterPro" id="IPR013083">
    <property type="entry name" value="Znf_RING/FYVE/PHD"/>
</dbReference>
<protein>
    <recommendedName>
        <fullName evidence="5">FYVE-type domain-containing protein</fullName>
    </recommendedName>
</protein>
<dbReference type="Pfam" id="PF01363">
    <property type="entry name" value="FYVE"/>
    <property type="match status" value="1"/>
</dbReference>
<evidence type="ECO:0000313" key="9">
    <source>
        <dbReference type="Proteomes" id="UP000290189"/>
    </source>
</evidence>
<dbReference type="InterPro" id="IPR017455">
    <property type="entry name" value="Znf_FYVE-rel"/>
</dbReference>
<dbReference type="SUPFAM" id="SSF57903">
    <property type="entry name" value="FYVE/PHD zinc finger"/>
    <property type="match status" value="1"/>
</dbReference>
<reference evidence="6 8" key="1">
    <citation type="submission" date="2015-02" db="EMBL/GenBank/DDBJ databases">
        <authorList>
            <person name="Chooi Y.-H."/>
        </authorList>
    </citation>
    <scope>NUCLEOTIDE SEQUENCE [LARGE SCALE GENOMIC DNA]</scope>
    <source>
        <strain evidence="6">E3</strain>
    </source>
</reference>
<dbReference type="EMBL" id="OVEO01000014">
    <property type="protein sequence ID" value="SPR00285.1"/>
    <property type="molecule type" value="Genomic_DNA"/>
</dbReference>
<feature type="domain" description="FYVE-type" evidence="5">
    <location>
        <begin position="20"/>
        <end position="77"/>
    </location>
</feature>
<dbReference type="SMART" id="SM00064">
    <property type="entry name" value="FYVE"/>
    <property type="match status" value="1"/>
</dbReference>
<keyword evidence="2 4" id="KW-0863">Zinc-finger</keyword>
<sequence length="256" mass="28701">MGQAYSDESYDGVIVPWDLDTCSDACLHCSTPFSRHERRHHCRSCGTLVCDRCSPYSAYLPQLGYPADIAQRVCRPCATKSIIVIDLEMDAAAACRQTPDDVYRVGEVLRAAAEFRPQFNPYLHDVVHAHFDIAFLRHADIVVDSLVTARDNVALQQAVQCARELLHLYRSIYETSGDGLEHDLERGIRKAEERIEAAREPRRRVRFDFVPSVQPAPVAVAVMSRVTAAARIYRPVSTSCPRRLVVHEGASSTVVY</sequence>
<evidence type="ECO:0000256" key="4">
    <source>
        <dbReference type="PROSITE-ProRule" id="PRU00091"/>
    </source>
</evidence>
<evidence type="ECO:0000313" key="8">
    <source>
        <dbReference type="Proteomes" id="UP000039324"/>
    </source>
</evidence>
<evidence type="ECO:0000313" key="6">
    <source>
        <dbReference type="EMBL" id="CEO95408.1"/>
    </source>
</evidence>
<geneLocation type="mitochondrion" evidence="7"/>
<proteinExistence type="predicted"/>
<keyword evidence="7" id="KW-0496">Mitochondrion</keyword>
<keyword evidence="1" id="KW-0479">Metal-binding</keyword>
<dbReference type="InterPro" id="IPR000306">
    <property type="entry name" value="Znf_FYVE"/>
</dbReference>
<dbReference type="EMBL" id="CDSF01000024">
    <property type="protein sequence ID" value="CEO95408.1"/>
    <property type="molecule type" value="Genomic_DNA"/>
</dbReference>
<gene>
    <name evidence="6" type="ORF">PBRA_004134</name>
    <name evidence="7" type="ORF">PLBR_LOCUS7500</name>
</gene>
<dbReference type="CDD" id="cd00065">
    <property type="entry name" value="FYVE_like_SF"/>
    <property type="match status" value="1"/>
</dbReference>
<name>A0A0G4IJM4_PLABS</name>
<dbReference type="Proteomes" id="UP000039324">
    <property type="component" value="Unassembled WGS sequence"/>
</dbReference>
<dbReference type="InterPro" id="IPR011011">
    <property type="entry name" value="Znf_FYVE_PHD"/>
</dbReference>
<keyword evidence="3" id="KW-0862">Zinc</keyword>